<organism evidence="1 2">
    <name type="scientific">Tanacetum coccineum</name>
    <dbReference type="NCBI Taxonomy" id="301880"/>
    <lineage>
        <taxon>Eukaryota</taxon>
        <taxon>Viridiplantae</taxon>
        <taxon>Streptophyta</taxon>
        <taxon>Embryophyta</taxon>
        <taxon>Tracheophyta</taxon>
        <taxon>Spermatophyta</taxon>
        <taxon>Magnoliopsida</taxon>
        <taxon>eudicotyledons</taxon>
        <taxon>Gunneridae</taxon>
        <taxon>Pentapetalae</taxon>
        <taxon>asterids</taxon>
        <taxon>campanulids</taxon>
        <taxon>Asterales</taxon>
        <taxon>Asteraceae</taxon>
        <taxon>Asteroideae</taxon>
        <taxon>Anthemideae</taxon>
        <taxon>Anthemidinae</taxon>
        <taxon>Tanacetum</taxon>
    </lineage>
</organism>
<proteinExistence type="predicted"/>
<reference evidence="1" key="1">
    <citation type="journal article" date="2022" name="Int. J. Mol. Sci.">
        <title>Draft Genome of Tanacetum Coccineum: Genomic Comparison of Closely Related Tanacetum-Family Plants.</title>
        <authorList>
            <person name="Yamashiro T."/>
            <person name="Shiraishi A."/>
            <person name="Nakayama K."/>
            <person name="Satake H."/>
        </authorList>
    </citation>
    <scope>NUCLEOTIDE SEQUENCE</scope>
</reference>
<evidence type="ECO:0000313" key="1">
    <source>
        <dbReference type="EMBL" id="GJT37948.1"/>
    </source>
</evidence>
<keyword evidence="2" id="KW-1185">Reference proteome</keyword>
<comment type="caution">
    <text evidence="1">The sequence shown here is derived from an EMBL/GenBank/DDBJ whole genome shotgun (WGS) entry which is preliminary data.</text>
</comment>
<sequence>MHSYFSIIDGSFVVRWFDASSLLIIGMRNTVMDNTIVDVENLWEAYSNVGMDVVEIKHVESDKVLQTVKTDMVKHDVEVESSGECVEEIDRVERRSVEADQRWKYARHFVVSKHDVDCTIAIKVRAEGLVRANTDCCYCFDLSLGIASLNGFSGSQFNIFLKPCYSILSD</sequence>
<dbReference type="EMBL" id="BQNB010015265">
    <property type="protein sequence ID" value="GJT37948.1"/>
    <property type="molecule type" value="Genomic_DNA"/>
</dbReference>
<gene>
    <name evidence="1" type="ORF">Tco_0937813</name>
</gene>
<evidence type="ECO:0000313" key="2">
    <source>
        <dbReference type="Proteomes" id="UP001151760"/>
    </source>
</evidence>
<name>A0ABQ5DI32_9ASTR</name>
<reference evidence="1" key="2">
    <citation type="submission" date="2022-01" db="EMBL/GenBank/DDBJ databases">
        <authorList>
            <person name="Yamashiro T."/>
            <person name="Shiraishi A."/>
            <person name="Satake H."/>
            <person name="Nakayama K."/>
        </authorList>
    </citation>
    <scope>NUCLEOTIDE SEQUENCE</scope>
</reference>
<protein>
    <submittedName>
        <fullName evidence="1">Uncharacterized protein</fullName>
    </submittedName>
</protein>
<accession>A0ABQ5DI32</accession>
<dbReference type="Proteomes" id="UP001151760">
    <property type="component" value="Unassembled WGS sequence"/>
</dbReference>